<accession>A0ABY4HDI6</accession>
<protein>
    <submittedName>
        <fullName evidence="2">Flagellar protein</fullName>
    </submittedName>
</protein>
<evidence type="ECO:0000313" key="3">
    <source>
        <dbReference type="Proteomes" id="UP000830326"/>
    </source>
</evidence>
<keyword evidence="2" id="KW-0966">Cell projection</keyword>
<reference evidence="2" key="1">
    <citation type="submission" date="2022-04" db="EMBL/GenBank/DDBJ databases">
        <title>Halobacillus sp. isolated from saltern.</title>
        <authorList>
            <person name="Won M."/>
            <person name="Lee C.-M."/>
            <person name="Woen H.-Y."/>
            <person name="Kwon S.-W."/>
        </authorList>
    </citation>
    <scope>NUCLEOTIDE SEQUENCE</scope>
    <source>
        <strain evidence="2">SSHM10-5</strain>
    </source>
</reference>
<evidence type="ECO:0000313" key="2">
    <source>
        <dbReference type="EMBL" id="UOR12722.1"/>
    </source>
</evidence>
<gene>
    <name evidence="2" type="ORF">MUO15_04170</name>
</gene>
<organism evidence="2 3">
    <name type="scientific">Halobacillus amylolyticus</name>
    <dbReference type="NCBI Taxonomy" id="2932259"/>
    <lineage>
        <taxon>Bacteria</taxon>
        <taxon>Bacillati</taxon>
        <taxon>Bacillota</taxon>
        <taxon>Bacilli</taxon>
        <taxon>Bacillales</taxon>
        <taxon>Bacillaceae</taxon>
        <taxon>Halobacillus</taxon>
    </lineage>
</organism>
<keyword evidence="2" id="KW-0282">Flagellum</keyword>
<sequence>MEPRIHQMHQPLPFPKTKKVQQSSQSFRDVLNETRGLHVSKHAKQRLEERNISIDESKWQVISDKMAEAKSKGVTDSLVVMNDAALVVSTKNNTVVTAMGREDTSSHIFTNINGTIIIDQ</sequence>
<dbReference type="NCBIfam" id="TIGR02530">
    <property type="entry name" value="flg_new"/>
    <property type="match status" value="1"/>
</dbReference>
<keyword evidence="2" id="KW-0969">Cilium</keyword>
<name>A0ABY4HDI6_9BACI</name>
<dbReference type="Proteomes" id="UP000830326">
    <property type="component" value="Chromosome"/>
</dbReference>
<evidence type="ECO:0000256" key="1">
    <source>
        <dbReference type="SAM" id="MobiDB-lite"/>
    </source>
</evidence>
<dbReference type="InterPro" id="IPR013367">
    <property type="entry name" value="Flagellar_put"/>
</dbReference>
<dbReference type="Pfam" id="PF12611">
    <property type="entry name" value="Flagellar_put"/>
    <property type="match status" value="1"/>
</dbReference>
<keyword evidence="3" id="KW-1185">Reference proteome</keyword>
<dbReference type="RefSeq" id="WP_245033707.1">
    <property type="nucleotide sequence ID" value="NZ_CP095075.1"/>
</dbReference>
<feature type="region of interest" description="Disordered" evidence="1">
    <location>
        <begin position="1"/>
        <end position="26"/>
    </location>
</feature>
<dbReference type="EMBL" id="CP095075">
    <property type="protein sequence ID" value="UOR12722.1"/>
    <property type="molecule type" value="Genomic_DNA"/>
</dbReference>
<proteinExistence type="predicted"/>